<feature type="domain" description="TonB-dependent receptor plug" evidence="3">
    <location>
        <begin position="122"/>
        <end position="217"/>
    </location>
</feature>
<keyword evidence="2" id="KW-0472">Membrane</keyword>
<comment type="caution">
    <text evidence="4">The sequence shown here is derived from an EMBL/GenBank/DDBJ whole genome shotgun (WGS) entry which is preliminary data.</text>
</comment>
<dbReference type="Gene3D" id="2.170.130.10">
    <property type="entry name" value="TonB-dependent receptor, plug domain"/>
    <property type="match status" value="1"/>
</dbReference>
<gene>
    <name evidence="4" type="ORF">OU798_04935</name>
</gene>
<keyword evidence="2" id="KW-0812">Transmembrane</keyword>
<dbReference type="GO" id="GO:0009279">
    <property type="term" value="C:cell outer membrane"/>
    <property type="evidence" value="ECO:0007669"/>
    <property type="project" value="UniProtKB-SubCell"/>
</dbReference>
<dbReference type="GO" id="GO:0015344">
    <property type="term" value="F:siderophore uptake transmembrane transporter activity"/>
    <property type="evidence" value="ECO:0007669"/>
    <property type="project" value="TreeGrafter"/>
</dbReference>
<evidence type="ECO:0000256" key="1">
    <source>
        <dbReference type="ARBA" id="ARBA00022729"/>
    </source>
</evidence>
<evidence type="ECO:0000313" key="5">
    <source>
        <dbReference type="Proteomes" id="UP001145087"/>
    </source>
</evidence>
<name>A0A9X3F335_9BACT</name>
<keyword evidence="5" id="KW-1185">Reference proteome</keyword>
<dbReference type="PANTHER" id="PTHR30069">
    <property type="entry name" value="TONB-DEPENDENT OUTER MEMBRANE RECEPTOR"/>
    <property type="match status" value="1"/>
</dbReference>
<dbReference type="EMBL" id="JAPOHD010000009">
    <property type="protein sequence ID" value="MCY1719674.1"/>
    <property type="molecule type" value="Genomic_DNA"/>
</dbReference>
<dbReference type="Gene3D" id="2.60.40.1120">
    <property type="entry name" value="Carboxypeptidase-like, regulatory domain"/>
    <property type="match status" value="1"/>
</dbReference>
<dbReference type="PROSITE" id="PS52016">
    <property type="entry name" value="TONB_DEPENDENT_REC_3"/>
    <property type="match status" value="1"/>
</dbReference>
<accession>A0A9X3F335</accession>
<reference evidence="4" key="1">
    <citation type="submission" date="2022-11" db="EMBL/GenBank/DDBJ databases">
        <title>Marilongibacter aestuarii gen. nov., sp. nov., isolated from tidal flat sediment.</title>
        <authorList>
            <person name="Jiayan W."/>
        </authorList>
    </citation>
    <scope>NUCLEOTIDE SEQUENCE</scope>
    <source>
        <strain evidence="4">Z1-6</strain>
    </source>
</reference>
<dbReference type="InterPro" id="IPR008969">
    <property type="entry name" value="CarboxyPept-like_regulatory"/>
</dbReference>
<dbReference type="RefSeq" id="WP_343332011.1">
    <property type="nucleotide sequence ID" value="NZ_JAPOHD010000009.1"/>
</dbReference>
<keyword evidence="2" id="KW-1134">Transmembrane beta strand</keyword>
<evidence type="ECO:0000313" key="4">
    <source>
        <dbReference type="EMBL" id="MCY1719674.1"/>
    </source>
</evidence>
<keyword evidence="4" id="KW-0675">Receptor</keyword>
<evidence type="ECO:0000259" key="3">
    <source>
        <dbReference type="Pfam" id="PF07715"/>
    </source>
</evidence>
<sequence length="227" mass="24406">MKINFLKPIVLALLILGVFQLKAQDKIIQGVVTTFDSIVVIGADVQAKSSKLVVKTDTLGQFNITVSQSDKLKISAKGFITTHVKLNEKTKLVAVNLKLKPGDKAREYAVGYGYVKDAERLNAVSQMTSDDVDFSQYSNFYDLIRGRFAGVEVRANGDIIVRGVNSINSSSAALIVLDGVQVNQSVVSSLSPINIKSIDVIKDGSAAIYGSRGANGVVLIETKRGND</sequence>
<dbReference type="Pfam" id="PF07715">
    <property type="entry name" value="Plug"/>
    <property type="match status" value="1"/>
</dbReference>
<dbReference type="NCBIfam" id="TIGR04057">
    <property type="entry name" value="SusC_RagA_signa"/>
    <property type="match status" value="1"/>
</dbReference>
<dbReference type="InterPro" id="IPR037066">
    <property type="entry name" value="Plug_dom_sf"/>
</dbReference>
<protein>
    <submittedName>
        <fullName evidence="4">TonB-dependent receptor plug domain-containing protein</fullName>
    </submittedName>
</protein>
<evidence type="ECO:0000256" key="2">
    <source>
        <dbReference type="PROSITE-ProRule" id="PRU01360"/>
    </source>
</evidence>
<comment type="subcellular location">
    <subcellularLocation>
        <location evidence="2">Cell outer membrane</location>
        <topology evidence="2">Multi-pass membrane protein</topology>
    </subcellularLocation>
</comment>
<dbReference type="InterPro" id="IPR012910">
    <property type="entry name" value="Plug_dom"/>
</dbReference>
<dbReference type="SUPFAM" id="SSF56935">
    <property type="entry name" value="Porins"/>
    <property type="match status" value="1"/>
</dbReference>
<dbReference type="Proteomes" id="UP001145087">
    <property type="component" value="Unassembled WGS sequence"/>
</dbReference>
<dbReference type="AlphaFoldDB" id="A0A9X3F335"/>
<dbReference type="InterPro" id="IPR039426">
    <property type="entry name" value="TonB-dep_rcpt-like"/>
</dbReference>
<organism evidence="4 5">
    <name type="scientific">Draconibacterium aestuarii</name>
    <dbReference type="NCBI Taxonomy" id="2998507"/>
    <lineage>
        <taxon>Bacteria</taxon>
        <taxon>Pseudomonadati</taxon>
        <taxon>Bacteroidota</taxon>
        <taxon>Bacteroidia</taxon>
        <taxon>Marinilabiliales</taxon>
        <taxon>Prolixibacteraceae</taxon>
        <taxon>Draconibacterium</taxon>
    </lineage>
</organism>
<keyword evidence="2" id="KW-0813">Transport</keyword>
<dbReference type="PANTHER" id="PTHR30069:SF29">
    <property type="entry name" value="HEMOGLOBIN AND HEMOGLOBIN-HAPTOGLOBIN-BINDING PROTEIN 1-RELATED"/>
    <property type="match status" value="1"/>
</dbReference>
<dbReference type="SUPFAM" id="SSF49464">
    <property type="entry name" value="Carboxypeptidase regulatory domain-like"/>
    <property type="match status" value="1"/>
</dbReference>
<keyword evidence="1" id="KW-0732">Signal</keyword>
<dbReference type="InterPro" id="IPR023997">
    <property type="entry name" value="TonB-dep_OMP_SusC/RagA_CS"/>
</dbReference>
<proteinExistence type="inferred from homology"/>
<comment type="similarity">
    <text evidence="2">Belongs to the TonB-dependent receptor family.</text>
</comment>
<keyword evidence="2" id="KW-0998">Cell outer membrane</keyword>
<dbReference type="GO" id="GO:0044718">
    <property type="term" value="P:siderophore transmembrane transport"/>
    <property type="evidence" value="ECO:0007669"/>
    <property type="project" value="TreeGrafter"/>
</dbReference>